<gene>
    <name evidence="3" type="ORF">PF327_02100</name>
</gene>
<feature type="domain" description="DDH" evidence="1">
    <location>
        <begin position="21"/>
        <end position="155"/>
    </location>
</feature>
<reference evidence="3" key="1">
    <citation type="submission" date="2023-01" db="EMBL/GenBank/DDBJ databases">
        <title>Sulfurovum sp. XTW-4 genome assembly.</title>
        <authorList>
            <person name="Wang J."/>
        </authorList>
    </citation>
    <scope>NUCLEOTIDE SEQUENCE</scope>
    <source>
        <strain evidence="3">XTW-4</strain>
    </source>
</reference>
<evidence type="ECO:0000259" key="2">
    <source>
        <dbReference type="Pfam" id="PF02272"/>
    </source>
</evidence>
<evidence type="ECO:0000313" key="3">
    <source>
        <dbReference type="EMBL" id="MDM5262980.1"/>
    </source>
</evidence>
<dbReference type="RefSeq" id="WP_289401126.1">
    <property type="nucleotide sequence ID" value="NZ_JAQIBC010000001.1"/>
</dbReference>
<dbReference type="SUPFAM" id="SSF64182">
    <property type="entry name" value="DHH phosphoesterases"/>
    <property type="match status" value="1"/>
</dbReference>
<sequence length="322" mass="35100">MMIESIPYEEVRSKIASAHSVSILSHLNPDADTLGTALGIYALLSKDKRLKVEIVNASTELPLYLNFLPHFKKIKHHMDYADSLIISCDCGSVDRLGFDLEGRDIINIDHHQSNTCYGSINVVIPEYASASQVAFALFKALCPIKADAATCFYTALLSDTRFFTTSSVNEEVFTVAQELVQAGALPDEIACHFTQRRPLSSLRILQRALSSLSLYHDAEIATLMVTKEDISAAGATVPDMEGVVDYARSLATVEIAIFAMELEKGIRISLRSKKVDVSKVAMAFGGGGHKVAAGFILAQSGLQESIDTILEKIEELGLLDEK</sequence>
<dbReference type="EMBL" id="JAQIBC010000001">
    <property type="protein sequence ID" value="MDM5262980.1"/>
    <property type="molecule type" value="Genomic_DNA"/>
</dbReference>
<evidence type="ECO:0000259" key="1">
    <source>
        <dbReference type="Pfam" id="PF01368"/>
    </source>
</evidence>
<evidence type="ECO:0000313" key="4">
    <source>
        <dbReference type="Proteomes" id="UP001169066"/>
    </source>
</evidence>
<dbReference type="PANTHER" id="PTHR47618">
    <property type="entry name" value="BIFUNCTIONAL OLIGORIBONUCLEASE AND PAP PHOSPHATASE NRNA"/>
    <property type="match status" value="1"/>
</dbReference>
<organism evidence="3 4">
    <name type="scientific">Sulfurovum xiamenensis</name>
    <dbReference type="NCBI Taxonomy" id="3019066"/>
    <lineage>
        <taxon>Bacteria</taxon>
        <taxon>Pseudomonadati</taxon>
        <taxon>Campylobacterota</taxon>
        <taxon>Epsilonproteobacteria</taxon>
        <taxon>Campylobacterales</taxon>
        <taxon>Sulfurovaceae</taxon>
        <taxon>Sulfurovum</taxon>
    </lineage>
</organism>
<comment type="caution">
    <text evidence="3">The sequence shown here is derived from an EMBL/GenBank/DDBJ whole genome shotgun (WGS) entry which is preliminary data.</text>
</comment>
<accession>A0ABT7QPG8</accession>
<proteinExistence type="predicted"/>
<dbReference type="InterPro" id="IPR003156">
    <property type="entry name" value="DHHA1_dom"/>
</dbReference>
<keyword evidence="4" id="KW-1185">Reference proteome</keyword>
<protein>
    <submittedName>
        <fullName evidence="3">Bifunctional oligoribonuclease/PAP phosphatase NrnA</fullName>
    </submittedName>
</protein>
<name>A0ABT7QPG8_9BACT</name>
<dbReference type="Gene3D" id="3.90.1640.10">
    <property type="entry name" value="inorganic pyrophosphatase (n-terminal core)"/>
    <property type="match status" value="1"/>
</dbReference>
<dbReference type="InterPro" id="IPR038763">
    <property type="entry name" value="DHH_sf"/>
</dbReference>
<dbReference type="PANTHER" id="PTHR47618:SF1">
    <property type="entry name" value="BIFUNCTIONAL OLIGORIBONUCLEASE AND PAP PHOSPHATASE NRNA"/>
    <property type="match status" value="1"/>
</dbReference>
<dbReference type="InterPro" id="IPR051319">
    <property type="entry name" value="Oligoribo/pAp-PDE_c-di-AMP_PDE"/>
</dbReference>
<feature type="domain" description="DHHA1" evidence="2">
    <location>
        <begin position="233"/>
        <end position="315"/>
    </location>
</feature>
<dbReference type="Pfam" id="PF02272">
    <property type="entry name" value="DHHA1"/>
    <property type="match status" value="1"/>
</dbReference>
<dbReference type="Gene3D" id="3.10.310.30">
    <property type="match status" value="1"/>
</dbReference>
<dbReference type="Pfam" id="PF01368">
    <property type="entry name" value="DHH"/>
    <property type="match status" value="1"/>
</dbReference>
<dbReference type="Proteomes" id="UP001169066">
    <property type="component" value="Unassembled WGS sequence"/>
</dbReference>
<dbReference type="InterPro" id="IPR001667">
    <property type="entry name" value="DDH_dom"/>
</dbReference>